<dbReference type="Proteomes" id="UP000076512">
    <property type="component" value="Unassembled WGS sequence"/>
</dbReference>
<organism evidence="2 3">
    <name type="scientific">Nocardia terpenica</name>
    <dbReference type="NCBI Taxonomy" id="455432"/>
    <lineage>
        <taxon>Bacteria</taxon>
        <taxon>Bacillati</taxon>
        <taxon>Actinomycetota</taxon>
        <taxon>Actinomycetes</taxon>
        <taxon>Mycobacteriales</taxon>
        <taxon>Nocardiaceae</taxon>
        <taxon>Nocardia</taxon>
    </lineage>
</organism>
<dbReference type="Pfam" id="PF09204">
    <property type="entry name" value="Colicin_immun"/>
    <property type="match status" value="1"/>
</dbReference>
<dbReference type="Gene3D" id="1.20.120.650">
    <property type="entry name" value="Colicin D"/>
    <property type="match status" value="1"/>
</dbReference>
<dbReference type="InterPro" id="IPR036471">
    <property type="entry name" value="Colicin_D_sf"/>
</dbReference>
<proteinExistence type="predicted"/>
<evidence type="ECO:0000259" key="1">
    <source>
        <dbReference type="Pfam" id="PF09204"/>
    </source>
</evidence>
<dbReference type="GO" id="GO:0015643">
    <property type="term" value="F:toxic substance binding"/>
    <property type="evidence" value="ECO:0007669"/>
    <property type="project" value="InterPro"/>
</dbReference>
<evidence type="ECO:0000313" key="3">
    <source>
        <dbReference type="Proteomes" id="UP000076512"/>
    </source>
</evidence>
<dbReference type="InterPro" id="IPR015287">
    <property type="entry name" value="Colicin_D_immunity_dom"/>
</dbReference>
<dbReference type="GO" id="GO:0030153">
    <property type="term" value="P:bacteriocin immunity"/>
    <property type="evidence" value="ECO:0007669"/>
    <property type="project" value="InterPro"/>
</dbReference>
<comment type="caution">
    <text evidence="2">The sequence shown here is derived from an EMBL/GenBank/DDBJ whole genome shotgun (WGS) entry which is preliminary data.</text>
</comment>
<name>A0A164HB01_9NOCA</name>
<dbReference type="AlphaFoldDB" id="A0A164HB01"/>
<reference evidence="2 3" key="1">
    <citation type="submission" date="2016-04" db="EMBL/GenBank/DDBJ databases">
        <authorList>
            <person name="Evans L.H."/>
            <person name="Alamgir A."/>
            <person name="Owens N."/>
            <person name="Weber N.D."/>
            <person name="Virtaneva K."/>
            <person name="Barbian K."/>
            <person name="Babar A."/>
            <person name="Rosenke K."/>
        </authorList>
    </citation>
    <scope>NUCLEOTIDE SEQUENCE [LARGE SCALE GENOMIC DNA]</scope>
    <source>
        <strain evidence="2 3">IFM 0406</strain>
    </source>
</reference>
<sequence>MDSHRALAGYTELISRFVDDRISAQEFESSYLRMFKNEKTRFPVDVFDLLDGLFADVDDYVADPDLRNDAGGLDDEQLRTRARRVYDRLRSIRDSLD</sequence>
<evidence type="ECO:0000313" key="2">
    <source>
        <dbReference type="EMBL" id="KZM68356.1"/>
    </source>
</evidence>
<keyword evidence="3" id="KW-1185">Reference proteome</keyword>
<gene>
    <name evidence="2" type="ORF">AWN90_10740</name>
</gene>
<dbReference type="RefSeq" id="WP_082870720.1">
    <property type="nucleotide sequence ID" value="NZ_JABMCZ010000002.1"/>
</dbReference>
<dbReference type="EMBL" id="LWGR01000021">
    <property type="protein sequence ID" value="KZM68356.1"/>
    <property type="molecule type" value="Genomic_DNA"/>
</dbReference>
<dbReference type="STRING" id="455432.AWN90_10740"/>
<protein>
    <recommendedName>
        <fullName evidence="1">Colicin D immunity protein domain-containing protein</fullName>
    </recommendedName>
</protein>
<dbReference type="OrthoDB" id="4629499at2"/>
<feature type="domain" description="Colicin D immunity protein" evidence="1">
    <location>
        <begin position="9"/>
        <end position="89"/>
    </location>
</feature>
<accession>A0A164HB01</accession>